<evidence type="ECO:0000313" key="2">
    <source>
        <dbReference type="EMBL" id="CAI3977890.1"/>
    </source>
</evidence>
<feature type="compositionally biased region" description="Acidic residues" evidence="1">
    <location>
        <begin position="372"/>
        <end position="388"/>
    </location>
</feature>
<feature type="region of interest" description="Disordered" evidence="1">
    <location>
        <begin position="957"/>
        <end position="985"/>
    </location>
</feature>
<dbReference type="EMBL" id="CAMXCT030000371">
    <property type="protein sequence ID" value="CAL4765202.1"/>
    <property type="molecule type" value="Genomic_DNA"/>
</dbReference>
<evidence type="ECO:0000313" key="3">
    <source>
        <dbReference type="EMBL" id="CAL4765202.1"/>
    </source>
</evidence>
<protein>
    <submittedName>
        <fullName evidence="3">Leucyl/phenylalanyl-tRNA--protein transferase</fullName>
    </submittedName>
</protein>
<reference evidence="2" key="1">
    <citation type="submission" date="2022-10" db="EMBL/GenBank/DDBJ databases">
        <authorList>
            <person name="Chen Y."/>
            <person name="Dougan E. K."/>
            <person name="Chan C."/>
            <person name="Rhodes N."/>
            <person name="Thang M."/>
        </authorList>
    </citation>
    <scope>NUCLEOTIDE SEQUENCE</scope>
</reference>
<feature type="region of interest" description="Disordered" evidence="1">
    <location>
        <begin position="421"/>
        <end position="458"/>
    </location>
</feature>
<proteinExistence type="predicted"/>
<comment type="caution">
    <text evidence="2">The sequence shown here is derived from an EMBL/GenBank/DDBJ whole genome shotgun (WGS) entry which is preliminary data.</text>
</comment>
<organism evidence="2">
    <name type="scientific">Cladocopium goreaui</name>
    <dbReference type="NCBI Taxonomy" id="2562237"/>
    <lineage>
        <taxon>Eukaryota</taxon>
        <taxon>Sar</taxon>
        <taxon>Alveolata</taxon>
        <taxon>Dinophyceae</taxon>
        <taxon>Suessiales</taxon>
        <taxon>Symbiodiniaceae</taxon>
        <taxon>Cladocopium</taxon>
    </lineage>
</organism>
<accession>A0A9P1BSF4</accession>
<name>A0A9P1BSF4_9DINO</name>
<feature type="compositionally biased region" description="Basic residues" evidence="1">
    <location>
        <begin position="440"/>
        <end position="458"/>
    </location>
</feature>
<keyword evidence="4" id="KW-1185">Reference proteome</keyword>
<dbReference type="Proteomes" id="UP001152797">
    <property type="component" value="Unassembled WGS sequence"/>
</dbReference>
<dbReference type="EMBL" id="CAMXCT010000371">
    <property type="protein sequence ID" value="CAI3977890.1"/>
    <property type="molecule type" value="Genomic_DNA"/>
</dbReference>
<dbReference type="InterPro" id="IPR021109">
    <property type="entry name" value="Peptidase_aspartic_dom_sf"/>
</dbReference>
<evidence type="ECO:0000313" key="4">
    <source>
        <dbReference type="Proteomes" id="UP001152797"/>
    </source>
</evidence>
<keyword evidence="3" id="KW-0808">Transferase</keyword>
<reference evidence="3 4" key="2">
    <citation type="submission" date="2024-05" db="EMBL/GenBank/DDBJ databases">
        <authorList>
            <person name="Chen Y."/>
            <person name="Shah S."/>
            <person name="Dougan E. K."/>
            <person name="Thang M."/>
            <person name="Chan C."/>
        </authorList>
    </citation>
    <scope>NUCLEOTIDE SEQUENCE [LARGE SCALE GENOMIC DNA]</scope>
</reference>
<feature type="compositionally biased region" description="Basic and acidic residues" evidence="1">
    <location>
        <begin position="421"/>
        <end position="439"/>
    </location>
</feature>
<feature type="region of interest" description="Disordered" evidence="1">
    <location>
        <begin position="369"/>
        <end position="391"/>
    </location>
</feature>
<dbReference type="GO" id="GO:0016740">
    <property type="term" value="F:transferase activity"/>
    <property type="evidence" value="ECO:0007669"/>
    <property type="project" value="UniProtKB-KW"/>
</dbReference>
<feature type="region of interest" description="Disordered" evidence="1">
    <location>
        <begin position="130"/>
        <end position="150"/>
    </location>
</feature>
<evidence type="ECO:0000256" key="1">
    <source>
        <dbReference type="SAM" id="MobiDB-lite"/>
    </source>
</evidence>
<gene>
    <name evidence="2" type="ORF">C1SCF055_LOCUS5989</name>
</gene>
<dbReference type="EMBL" id="CAMXCT020000371">
    <property type="protein sequence ID" value="CAL1131265.1"/>
    <property type="molecule type" value="Genomic_DNA"/>
</dbReference>
<dbReference type="OrthoDB" id="448437at2759"/>
<feature type="region of interest" description="Disordered" evidence="1">
    <location>
        <begin position="1"/>
        <end position="35"/>
    </location>
</feature>
<feature type="region of interest" description="Disordered" evidence="1">
    <location>
        <begin position="763"/>
        <end position="799"/>
    </location>
</feature>
<sequence>MSGPSNYNPVDDPWARYNELQGRAGPNPSNAGVQGFADASTRAVPQFQPMLQHPNGSQSQHQMFHPGFSMPITAATGGTVYRTVGPSQANPGFGAAAFSSALGQGTGQASTSGSMKSSAFDLLGNARPQGHMQQQGFDPMSPSMPSNPAHSNQILSQALHQAITGEKRSIPVWNGHPSTLRSWLKLLALWEHESQMPLERRGVKLLQSFAEGSEPRRIADTVPMQTLLSPQGYSAVLSAIYDKYFPYLEASAPKAIDRFLFEGERQKSESFTAFIASKQLARQEMETQMGETISDRLCGRILLRQAGLSDFQREMLMLRGPVLRTFDEVASMLRTLDRPEMLAKAQGSNAATCNFATFGDDAGEVEEHEHLENDEDDSTGSSSQDEDGNPFVYFEDKTYTENESMEILAYHSAYRDVRKEMQKRRNERGYVKRSNDSGKGRGKRSHKVSKGFGKGKSKFSKGSKVLKSYGDDLMLMIFHTVQCRGHEALVDTAAEEGVIGDVAFAELERELNRRGLRPVWQPQQEPLPGAGGIGGAAVVKGVVNVPLGVAGTNGVLPFTVLQDGPNHRTPPLLPIAWLESVGATIDCQNDQLILQDGSATPMRKLPTKHRAVDIMNFSTDGWDLPRNLRRDPDVDPFVLPPQPQMFAAVLQQPDQNKVLVYLLVDDKMNLLMELPVQNRMVVPSDCPGLQDPETLEPERLTHIFSEGRHRVIRDFWKDRHAKRATQAPWYGAVVFASKQHLIAPADDSNATPIQADRSSRMAFPGHMSHDVSQAPAASSSSSSSRWADNARREYGGKRASKTFCQPSCAHEGHRQMASLCQSVRKQMQMEDPEPQQKPKQNKLLGWRRVVLALLTLMATTRSEMVMEYLISKRGTMAIEDMEEKKKDLTGRKKKDPDSKIRQAIGKPLNRSQAQKKWNREVSSCAHEEEYLRHRAGKGHFWYTCLQCGGRWERLETTSSSSTQVVQTTESNYPTYLPPPRSRPDLPTQKVTVINEAQSMSAGEQLPLTNHLKARGRTSDRLTGLNPMQRSKTPVVTHGSLEGRAREMFELASDSENPIYEDVPMEFTEEEIARLNAEAREEIFFGVMGTEYNFVTALEREQLASTSKMAAILLMTFVSTCEASWNMPGIQSFVQCPYWSGQPQHMFQRTSEKEEWEPFSVQTRPRSKELHTCMVFPLNSNNYNLFAEDLEWQCKPLSLPKGVKIFLQKSVSTHVDVMEIYSPPRVTLEAKKQNQKGIKPKWRVGQALDLTTGYDFKNAKTRKHVMNLIKTWKPALVILSPPCTVFSPLRNLSSPKRDPEVVQLEEEEGLEHWEFALEIAEEQDDNQRGFLLEHPKEAWSWKHPRARKLKERKTVYEFVVDLCAFKLVTRDGILAKKPTMLITNCFPLVRTLHKRCQGGHVHRSLMGGRAADAARYTRPFVQAILRGLRHHLQYHGVIFCQQVEQATSPDLPMELFHAVEQELKVWSQPLATYINEESNFQEDFHCFLQGKAQLSTFPSSRILGGGSARVPTLRRKPMPTLEHEADEGDPVMENVQNKLRPLAESDEIQQAAEDAIEKVRKDGKLTIPANLRREVFRLHRNLGHPDLWTFLRALRHAQAKPEVIAWVRSEFKCPICEARQRPSLPRPGHLVRNLEFNNVVGVDVIFFDWKNASLGLPNECLGLLTAEFPDLIEEDLLDAVAQLCNWKESMERPFKRNRVEMARQVLFRLPFPGSTSVHEEFTRLTQTSAICILEMHTKWKQKLYKEDPPDARAKRFDAERKKYCRLLAQIIIQAGLPIVELVKTLDDPQTGWLHVFAARRGNTLKNRYKVWRPFEQWLEWHRGYLYPRGVKDLIDYMQHRVDDGCGRSVPQALHTALALIEQTGRVPECDRISDDPLWRGHVKSWTAELSEDAPPRKPAEMYTTAILLALELTVVCETEPLFVRALAWVVLCMVWGAMRCDDVQTVLPHRSMLSNFGLRRDYLVMEPNKSWTGVKRRFLSPSGLSAAIGRLLGSLCCPRRSGAGWELMTAIHLLPDGLEAFFSGHSPRNYLTSVAAALGFHKDERAYLGRWSMGMVSSEEYVRTARQVVFKIQRTVNKALVEGCNEPFHEDENIDKLADFAAEAGANRNRIKKRHTVLTTWLGKTSLGGTYPTLEVLPEDWDPDVQEDAEDVMAEKVAAQVLKESMSKATETKYFVTVSRRVGLRRLHMSGCFVRPDRCCEVIHLNEVNQDDFDAICQACKKRMLAESGKEVAELSSATASSSSTASVASEAEVPVG</sequence>
<dbReference type="Gene3D" id="2.40.70.10">
    <property type="entry name" value="Acid Proteases"/>
    <property type="match status" value="1"/>
</dbReference>
<feature type="compositionally biased region" description="Low complexity" evidence="1">
    <location>
        <begin position="957"/>
        <end position="970"/>
    </location>
</feature>
<feature type="region of interest" description="Disordered" evidence="1">
    <location>
        <begin position="2236"/>
        <end position="2256"/>
    </location>
</feature>
<feature type="region of interest" description="Disordered" evidence="1">
    <location>
        <begin position="49"/>
        <end position="70"/>
    </location>
</feature>